<dbReference type="Proteomes" id="UP000269793">
    <property type="component" value="Chromosome III"/>
</dbReference>
<dbReference type="GO" id="GO:0005739">
    <property type="term" value="C:mitochondrion"/>
    <property type="evidence" value="ECO:0007669"/>
    <property type="project" value="TreeGrafter"/>
</dbReference>
<dbReference type="InterPro" id="IPR055304">
    <property type="entry name" value="CHCHD2/10-like"/>
</dbReference>
<evidence type="ECO:0000313" key="1">
    <source>
        <dbReference type="EMBL" id="AYO43035.1"/>
    </source>
</evidence>
<sequence length="110" mass="11409">MTSQGPGLFGQMASTAAGVAVGSTVGHGISNFLFGGRSAEPAPAANVPSDYAQAPPATQYTDSFAEQNTGVNCDAQSKQFVECLEKTNDMNACSYYLDQLKACQAIAKGY</sequence>
<dbReference type="STRING" id="425264.A0A3G2S4S8"/>
<dbReference type="PANTHER" id="PTHR13523:SF2">
    <property type="entry name" value="COILED-COIL-HELIX-COILED-COIL-HELIX DOMAIN CONTAINING 2, ISOFORM A-RELATED"/>
    <property type="match status" value="1"/>
</dbReference>
<reference evidence="1 2" key="1">
    <citation type="submission" date="2018-10" db="EMBL/GenBank/DDBJ databases">
        <title>Complete genome sequence of Malassezia restricta CBS 7877.</title>
        <authorList>
            <person name="Morand S.C."/>
            <person name="Bertignac M."/>
            <person name="Iltis A."/>
            <person name="Kolder I."/>
            <person name="Pirovano W."/>
            <person name="Jourdain R."/>
            <person name="Clavaud C."/>
        </authorList>
    </citation>
    <scope>NUCLEOTIDE SEQUENCE [LARGE SCALE GENOMIC DNA]</scope>
    <source>
        <strain evidence="1 2">CBS 7877</strain>
    </source>
</reference>
<dbReference type="OrthoDB" id="1106148at2759"/>
<keyword evidence="2" id="KW-1185">Reference proteome</keyword>
<dbReference type="AlphaFoldDB" id="A0A3G2S4S8"/>
<dbReference type="GO" id="GO:0005634">
    <property type="term" value="C:nucleus"/>
    <property type="evidence" value="ECO:0007669"/>
    <property type="project" value="TreeGrafter"/>
</dbReference>
<dbReference type="GO" id="GO:0007005">
    <property type="term" value="P:mitochondrion organization"/>
    <property type="evidence" value="ECO:0007669"/>
    <property type="project" value="InterPro"/>
</dbReference>
<accession>A0A3G2S4S8</accession>
<protein>
    <submittedName>
        <fullName evidence="1">Mitochondrial intermembrane space cysteine motif-containing protein MIC17</fullName>
    </submittedName>
</protein>
<organism evidence="1 2">
    <name type="scientific">Malassezia restricta (strain ATCC 96810 / NBRC 103918 / CBS 7877)</name>
    <name type="common">Seborrheic dermatitis infection agent</name>
    <dbReference type="NCBI Taxonomy" id="425264"/>
    <lineage>
        <taxon>Eukaryota</taxon>
        <taxon>Fungi</taxon>
        <taxon>Dikarya</taxon>
        <taxon>Basidiomycota</taxon>
        <taxon>Ustilaginomycotina</taxon>
        <taxon>Malasseziomycetes</taxon>
        <taxon>Malasseziales</taxon>
        <taxon>Malasseziaceae</taxon>
        <taxon>Malassezia</taxon>
    </lineage>
</organism>
<name>A0A3G2S4S8_MALR7</name>
<dbReference type="VEuPathDB" id="FungiDB:DNF11_2085"/>
<gene>
    <name evidence="1" type="primary">MIC17</name>
    <name evidence="1" type="ORF">DNF11_2085</name>
</gene>
<dbReference type="PANTHER" id="PTHR13523">
    <property type="entry name" value="COILED-COIL-HELIX-COILED-COIL-HELIX DOMAIN CONTAINING 2/NUR77"/>
    <property type="match status" value="1"/>
</dbReference>
<proteinExistence type="predicted"/>
<evidence type="ECO:0000313" key="2">
    <source>
        <dbReference type="Proteomes" id="UP000269793"/>
    </source>
</evidence>
<dbReference type="EMBL" id="CP033150">
    <property type="protein sequence ID" value="AYO43035.1"/>
    <property type="molecule type" value="Genomic_DNA"/>
</dbReference>